<dbReference type="Proteomes" id="UP000295198">
    <property type="component" value="Unassembled WGS sequence"/>
</dbReference>
<comment type="caution">
    <text evidence="1">The sequence shown here is derived from an EMBL/GenBank/DDBJ whole genome shotgun (WGS) entry which is preliminary data.</text>
</comment>
<accession>A0A4Q4ZAL0</accession>
<proteinExistence type="predicted"/>
<evidence type="ECO:0000313" key="2">
    <source>
        <dbReference type="Proteomes" id="UP000295198"/>
    </source>
</evidence>
<dbReference type="AlphaFoldDB" id="A0A4Q4ZAL0"/>
<dbReference type="OrthoDB" id="3470041at2"/>
<dbReference type="EMBL" id="SDKM01000022">
    <property type="protein sequence ID" value="RYP84658.1"/>
    <property type="molecule type" value="Genomic_DNA"/>
</dbReference>
<gene>
    <name evidence="1" type="ORF">EKO23_15455</name>
</gene>
<sequence length="211" mass="22311">MSSPEEVDPEPVWYAGYGSNLSPDRLRCYLAGGCPPGAARTYPGAREPGEPLDVRPVSLPGSVLFAWESPTWGGGIAFLDPTGPGTSRATAYLVTPRQFSDVHAQEMWREPGVDLDLAPLLASGRRVVGPGRYETLHVAGELEGRPVLTFSAPDADALEPRAPAAVYLATMADGLRDAHGLGDDEIVDYLLGCPGAAPEWDADRLADVVTG</sequence>
<name>A0A4Q4ZAL0_9ACTN</name>
<protein>
    <submittedName>
        <fullName evidence="1">Histone deacetylase</fullName>
    </submittedName>
</protein>
<reference evidence="1 2" key="1">
    <citation type="submission" date="2019-01" db="EMBL/GenBank/DDBJ databases">
        <title>Nocardioides guangzhouensis sp. nov., an actinobacterium isolated from soil.</title>
        <authorList>
            <person name="Fu Y."/>
            <person name="Cai Y."/>
            <person name="Lin Z."/>
            <person name="Chen P."/>
        </authorList>
    </citation>
    <scope>NUCLEOTIDE SEQUENCE [LARGE SCALE GENOMIC DNA]</scope>
    <source>
        <strain evidence="1 2">130</strain>
    </source>
</reference>
<evidence type="ECO:0000313" key="1">
    <source>
        <dbReference type="EMBL" id="RYP84658.1"/>
    </source>
</evidence>
<keyword evidence="2" id="KW-1185">Reference proteome</keyword>
<organism evidence="1 2">
    <name type="scientific">Nocardioides guangzhouensis</name>
    <dbReference type="NCBI Taxonomy" id="2497878"/>
    <lineage>
        <taxon>Bacteria</taxon>
        <taxon>Bacillati</taxon>
        <taxon>Actinomycetota</taxon>
        <taxon>Actinomycetes</taxon>
        <taxon>Propionibacteriales</taxon>
        <taxon>Nocardioidaceae</taxon>
        <taxon>Nocardioides</taxon>
    </lineage>
</organism>
<dbReference type="Gene3D" id="3.10.490.10">
    <property type="entry name" value="Gamma-glutamyl cyclotransferase-like"/>
    <property type="match status" value="1"/>
</dbReference>